<evidence type="ECO:0000256" key="3">
    <source>
        <dbReference type="ARBA" id="ARBA00022840"/>
    </source>
</evidence>
<dbReference type="GO" id="GO:0016887">
    <property type="term" value="F:ATP hydrolysis activity"/>
    <property type="evidence" value="ECO:0007669"/>
    <property type="project" value="InterPro"/>
</dbReference>
<keyword evidence="2" id="KW-0547">Nucleotide-binding</keyword>
<dbReference type="GO" id="GO:0005524">
    <property type="term" value="F:ATP binding"/>
    <property type="evidence" value="ECO:0007669"/>
    <property type="project" value="UniProtKB-KW"/>
</dbReference>
<dbReference type="AlphaFoldDB" id="A0A9D1M887"/>
<dbReference type="PANTHER" id="PTHR43023:SF6">
    <property type="entry name" value="INTERMEMBRANE PHOSPHOLIPID TRANSPORT SYSTEM ATP-BINDING PROTEIN MLAF"/>
    <property type="match status" value="1"/>
</dbReference>
<organism evidence="5 6">
    <name type="scientific">Candidatus Gallibacteroides avistercoris</name>
    <dbReference type="NCBI Taxonomy" id="2840833"/>
    <lineage>
        <taxon>Bacteria</taxon>
        <taxon>Pseudomonadati</taxon>
        <taxon>Bacteroidota</taxon>
        <taxon>Bacteroidia</taxon>
        <taxon>Bacteroidales</taxon>
        <taxon>Bacteroidaceae</taxon>
        <taxon>Bacteroidaceae incertae sedis</taxon>
        <taxon>Candidatus Gallibacteroides</taxon>
    </lineage>
</organism>
<evidence type="ECO:0000259" key="4">
    <source>
        <dbReference type="PROSITE" id="PS50893"/>
    </source>
</evidence>
<name>A0A9D1M887_9BACT</name>
<keyword evidence="3 5" id="KW-0067">ATP-binding</keyword>
<dbReference type="SMART" id="SM00382">
    <property type="entry name" value="AAA"/>
    <property type="match status" value="1"/>
</dbReference>
<gene>
    <name evidence="5" type="ORF">IAB03_06055</name>
</gene>
<feature type="domain" description="ABC transporter" evidence="4">
    <location>
        <begin position="2"/>
        <end position="238"/>
    </location>
</feature>
<reference evidence="5" key="2">
    <citation type="journal article" date="2021" name="PeerJ">
        <title>Extensive microbial diversity within the chicken gut microbiome revealed by metagenomics and culture.</title>
        <authorList>
            <person name="Gilroy R."/>
            <person name="Ravi A."/>
            <person name="Getino M."/>
            <person name="Pursley I."/>
            <person name="Horton D.L."/>
            <person name="Alikhan N.F."/>
            <person name="Baker D."/>
            <person name="Gharbi K."/>
            <person name="Hall N."/>
            <person name="Watson M."/>
            <person name="Adriaenssens E.M."/>
            <person name="Foster-Nyarko E."/>
            <person name="Jarju S."/>
            <person name="Secka A."/>
            <person name="Antonio M."/>
            <person name="Oren A."/>
            <person name="Chaudhuri R.R."/>
            <person name="La Ragione R."/>
            <person name="Hildebrand F."/>
            <person name="Pallen M.J."/>
        </authorList>
    </citation>
    <scope>NUCLEOTIDE SEQUENCE</scope>
    <source>
        <strain evidence="5">CHK158-818</strain>
    </source>
</reference>
<dbReference type="PROSITE" id="PS50893">
    <property type="entry name" value="ABC_TRANSPORTER_2"/>
    <property type="match status" value="1"/>
</dbReference>
<dbReference type="PROSITE" id="PS00211">
    <property type="entry name" value="ABC_TRANSPORTER_1"/>
    <property type="match status" value="1"/>
</dbReference>
<reference evidence="5" key="1">
    <citation type="submission" date="2020-10" db="EMBL/GenBank/DDBJ databases">
        <authorList>
            <person name="Gilroy R."/>
        </authorList>
    </citation>
    <scope>NUCLEOTIDE SEQUENCE</scope>
    <source>
        <strain evidence="5">CHK158-818</strain>
    </source>
</reference>
<proteinExistence type="predicted"/>
<dbReference type="InterPro" id="IPR027417">
    <property type="entry name" value="P-loop_NTPase"/>
</dbReference>
<evidence type="ECO:0000256" key="2">
    <source>
        <dbReference type="ARBA" id="ARBA00022741"/>
    </source>
</evidence>
<protein>
    <submittedName>
        <fullName evidence="5">ABC transporter ATP-binding protein</fullName>
    </submittedName>
</protein>
<dbReference type="PANTHER" id="PTHR43023">
    <property type="entry name" value="PROTEIN TRIGALACTOSYLDIACYLGLYCEROL 3, CHLOROPLASTIC"/>
    <property type="match status" value="1"/>
</dbReference>
<dbReference type="Pfam" id="PF00005">
    <property type="entry name" value="ABC_tran"/>
    <property type="match status" value="1"/>
</dbReference>
<dbReference type="EMBL" id="DVNA01000135">
    <property type="protein sequence ID" value="HIU55353.1"/>
    <property type="molecule type" value="Genomic_DNA"/>
</dbReference>
<evidence type="ECO:0000256" key="1">
    <source>
        <dbReference type="ARBA" id="ARBA00022448"/>
    </source>
</evidence>
<comment type="caution">
    <text evidence="5">The sequence shown here is derived from an EMBL/GenBank/DDBJ whole genome shotgun (WGS) entry which is preliminary data.</text>
</comment>
<evidence type="ECO:0000313" key="5">
    <source>
        <dbReference type="EMBL" id="HIU55353.1"/>
    </source>
</evidence>
<dbReference type="Gene3D" id="3.40.50.300">
    <property type="entry name" value="P-loop containing nucleotide triphosphate hydrolases"/>
    <property type="match status" value="1"/>
</dbReference>
<accession>A0A9D1M887</accession>
<dbReference type="CDD" id="cd03261">
    <property type="entry name" value="ABC_Org_Solvent_Resistant"/>
    <property type="match status" value="1"/>
</dbReference>
<dbReference type="Proteomes" id="UP000824112">
    <property type="component" value="Unassembled WGS sequence"/>
</dbReference>
<dbReference type="InterPro" id="IPR003593">
    <property type="entry name" value="AAA+_ATPase"/>
</dbReference>
<dbReference type="InterPro" id="IPR003439">
    <property type="entry name" value="ABC_transporter-like_ATP-bd"/>
</dbReference>
<evidence type="ECO:0000313" key="6">
    <source>
        <dbReference type="Proteomes" id="UP000824112"/>
    </source>
</evidence>
<dbReference type="InterPro" id="IPR017871">
    <property type="entry name" value="ABC_transporter-like_CS"/>
</dbReference>
<sequence length="259" mass="28888">MIEVRNVTKSFDGKTILHDVSADFYTGKTNLIIGQSGSGKTVLMKSIVGLIVPDTGQILYDGKDLLALSQGEIRLLRSEIGMLFQGSALFDSLTVIENVMFPLMMFTRQTLKERMKRAEFCLDRVNLTGANNLYPSEISGGMQKRVAIARAIALNPKYLFCDEPNSGLDPKTSLLIDELVSDITKEYNMTTIINTHDMNSVMGIGENIIFLNKGHKEWVGTKEDIFTSQSQALNDFVFASDLFKEVREYVVTNKQGHLS</sequence>
<keyword evidence="1" id="KW-0813">Transport</keyword>
<dbReference type="SUPFAM" id="SSF52540">
    <property type="entry name" value="P-loop containing nucleoside triphosphate hydrolases"/>
    <property type="match status" value="1"/>
</dbReference>